<reference evidence="1 2" key="1">
    <citation type="journal article" date="2023" name="bioRxiv">
        <title>An intranuclear bacterial parasite of deep-sea mussels expresses apoptosis inhibitors acquired from its host.</title>
        <authorList>
            <person name="Gonzalez Porras M.A."/>
            <person name="Assie A."/>
            <person name="Tietjen M."/>
            <person name="Violette M."/>
            <person name="Kleiner M."/>
            <person name="Gruber-Vodicka H."/>
            <person name="Dubilier N."/>
            <person name="Leisch N."/>
        </authorList>
    </citation>
    <scope>NUCLEOTIDE SEQUENCE [LARGE SCALE GENOMIC DNA]</scope>
    <source>
        <strain evidence="1">IAP13</strain>
    </source>
</reference>
<name>A0AA90NWK0_9GAMM</name>
<keyword evidence="2" id="KW-1185">Reference proteome</keyword>
<evidence type="ECO:0000313" key="1">
    <source>
        <dbReference type="EMBL" id="MDP0589398.1"/>
    </source>
</evidence>
<dbReference type="EMBL" id="JASXSV010000013">
    <property type="protein sequence ID" value="MDP0589398.1"/>
    <property type="molecule type" value="Genomic_DNA"/>
</dbReference>
<evidence type="ECO:0000313" key="2">
    <source>
        <dbReference type="Proteomes" id="UP001178148"/>
    </source>
</evidence>
<dbReference type="AlphaFoldDB" id="A0AA90NWK0"/>
<dbReference type="Proteomes" id="UP001178148">
    <property type="component" value="Unassembled WGS sequence"/>
</dbReference>
<sequence>MVIDPWTNVYYDLENYEHFFNQYLKEKFTVAMTSSRIGGDSVIDDIVGSKIRNGIEYSGNVFSEHLKEHYKST</sequence>
<organism evidence="1 2">
    <name type="scientific">Candidatus Endonucleibacter bathymodioli</name>
    <dbReference type="NCBI Taxonomy" id="539814"/>
    <lineage>
        <taxon>Bacteria</taxon>
        <taxon>Pseudomonadati</taxon>
        <taxon>Pseudomonadota</taxon>
        <taxon>Gammaproteobacteria</taxon>
        <taxon>Oceanospirillales</taxon>
        <taxon>Endozoicomonadaceae</taxon>
        <taxon>Candidatus Endonucleibacter</taxon>
    </lineage>
</organism>
<accession>A0AA90NWK0</accession>
<gene>
    <name evidence="1" type="ORF">QS748_09500</name>
</gene>
<protein>
    <submittedName>
        <fullName evidence="1">Uncharacterized protein</fullName>
    </submittedName>
</protein>
<comment type="caution">
    <text evidence="1">The sequence shown here is derived from an EMBL/GenBank/DDBJ whole genome shotgun (WGS) entry which is preliminary data.</text>
</comment>
<proteinExistence type="predicted"/>